<feature type="transmembrane region" description="Helical" evidence="6">
    <location>
        <begin position="26"/>
        <end position="51"/>
    </location>
</feature>
<keyword evidence="2 6" id="KW-0812">Transmembrane</keyword>
<dbReference type="EMBL" id="JASEJX010000014">
    <property type="protein sequence ID" value="KAK4516001.1"/>
    <property type="molecule type" value="Genomic_DNA"/>
</dbReference>
<protein>
    <submittedName>
        <fullName evidence="7">N-acetyl-glucosamine-6-phosphate deacetylase</fullName>
        <ecNumber evidence="7">3.5.1.25</ecNumber>
    </submittedName>
</protein>
<dbReference type="AlphaFoldDB" id="A0AAN7DEJ7"/>
<organism evidence="7 8">
    <name type="scientific">Mucor velutinosus</name>
    <dbReference type="NCBI Taxonomy" id="708070"/>
    <lineage>
        <taxon>Eukaryota</taxon>
        <taxon>Fungi</taxon>
        <taxon>Fungi incertae sedis</taxon>
        <taxon>Mucoromycota</taxon>
        <taxon>Mucoromycotina</taxon>
        <taxon>Mucoromycetes</taxon>
        <taxon>Mucorales</taxon>
        <taxon>Mucorineae</taxon>
        <taxon>Mucoraceae</taxon>
        <taxon>Mucor</taxon>
    </lineage>
</organism>
<keyword evidence="8" id="KW-1185">Reference proteome</keyword>
<proteinExistence type="predicted"/>
<evidence type="ECO:0000256" key="6">
    <source>
        <dbReference type="SAM" id="Phobius"/>
    </source>
</evidence>
<evidence type="ECO:0000256" key="1">
    <source>
        <dbReference type="ARBA" id="ARBA00004141"/>
    </source>
</evidence>
<accession>A0AAN7DEJ7</accession>
<evidence type="ECO:0000256" key="4">
    <source>
        <dbReference type="ARBA" id="ARBA00023136"/>
    </source>
</evidence>
<comment type="caution">
    <text evidence="7">The sequence shown here is derived from an EMBL/GenBank/DDBJ whole genome shotgun (WGS) entry which is preliminary data.</text>
</comment>
<sequence length="284" mass="32779">MTRTRLPSFTFPLRGLYFFITHPKQLWLVTLSPIILTLIFSAFSIGISIRFLLPALVDKFLEWNWPHWMSWFVSIVSTILEGAILNLIFFMVLTPIFQDLVFDRTLKARGLEQIFEDEEERDDPKLVICWRNLRSSVLVTLCLIIVKILFIIVTAPLQLVPVLGTALACYISGWPTAWSQRLHYDIELRGFKVSESYHHARDYKWDYASFGSVAFGLELIPVFNIVFLWTNIVGASLWIAEEYEKEMGITKDAKKQGREVYPVAQAPSTSTEQTPLLQQQQQDA</sequence>
<name>A0AAN7DEJ7_9FUNG</name>
<dbReference type="PANTHER" id="PTHR34292">
    <property type="entry name" value="OUTER SPORE WALL PROTEIN LDS1"/>
    <property type="match status" value="1"/>
</dbReference>
<keyword evidence="4 6" id="KW-0472">Membrane</keyword>
<evidence type="ECO:0000256" key="2">
    <source>
        <dbReference type="ARBA" id="ARBA00022692"/>
    </source>
</evidence>
<feature type="transmembrane region" description="Helical" evidence="6">
    <location>
        <begin position="71"/>
        <end position="97"/>
    </location>
</feature>
<dbReference type="PANTHER" id="PTHR34292:SF2">
    <property type="entry name" value="OUTER SPORE WALL PROTEIN LDS1"/>
    <property type="match status" value="1"/>
</dbReference>
<dbReference type="InterPro" id="IPR059112">
    <property type="entry name" value="CysZ/EI24"/>
</dbReference>
<reference evidence="7 8" key="1">
    <citation type="submission" date="2022-11" db="EMBL/GenBank/DDBJ databases">
        <title>Mucor velutinosus strain NIH1002 WGS.</title>
        <authorList>
            <person name="Subramanian P."/>
            <person name="Mullikin J.C."/>
            <person name="Segre J.A."/>
            <person name="Zelazny A.M."/>
        </authorList>
    </citation>
    <scope>NUCLEOTIDE SEQUENCE [LARGE SCALE GENOMIC DNA]</scope>
    <source>
        <strain evidence="7 8">NIH1002</strain>
    </source>
</reference>
<gene>
    <name evidence="7" type="primary">NAG2_2</name>
    <name evidence="7" type="ORF">ATC70_010962</name>
</gene>
<feature type="transmembrane region" description="Helical" evidence="6">
    <location>
        <begin position="137"/>
        <end position="157"/>
    </location>
</feature>
<dbReference type="GeneID" id="89954648"/>
<dbReference type="Proteomes" id="UP001304243">
    <property type="component" value="Unassembled WGS sequence"/>
</dbReference>
<keyword evidence="3 6" id="KW-1133">Transmembrane helix</keyword>
<feature type="region of interest" description="Disordered" evidence="5">
    <location>
        <begin position="260"/>
        <end position="284"/>
    </location>
</feature>
<dbReference type="GO" id="GO:0008448">
    <property type="term" value="F:N-acetylglucosamine-6-phosphate deacetylase activity"/>
    <property type="evidence" value="ECO:0007669"/>
    <property type="project" value="UniProtKB-EC"/>
</dbReference>
<evidence type="ECO:0000313" key="8">
    <source>
        <dbReference type="Proteomes" id="UP001304243"/>
    </source>
</evidence>
<evidence type="ECO:0000313" key="7">
    <source>
        <dbReference type="EMBL" id="KAK4516001.1"/>
    </source>
</evidence>
<dbReference type="RefSeq" id="XP_064682667.1">
    <property type="nucleotide sequence ID" value="XM_064830165.1"/>
</dbReference>
<evidence type="ECO:0000256" key="5">
    <source>
        <dbReference type="SAM" id="MobiDB-lite"/>
    </source>
</evidence>
<comment type="subcellular location">
    <subcellularLocation>
        <location evidence="1">Membrane</location>
        <topology evidence="1">Multi-pass membrane protein</topology>
    </subcellularLocation>
</comment>
<dbReference type="Pfam" id="PF07264">
    <property type="entry name" value="EI24"/>
    <property type="match status" value="1"/>
</dbReference>
<feature type="compositionally biased region" description="Polar residues" evidence="5">
    <location>
        <begin position="266"/>
        <end position="275"/>
    </location>
</feature>
<evidence type="ECO:0000256" key="3">
    <source>
        <dbReference type="ARBA" id="ARBA00022989"/>
    </source>
</evidence>
<dbReference type="InterPro" id="IPR052786">
    <property type="entry name" value="Spore_wall_assembly"/>
</dbReference>
<dbReference type="EC" id="3.5.1.25" evidence="7"/>
<keyword evidence="7" id="KW-0378">Hydrolase</keyword>